<feature type="transmembrane region" description="Helical" evidence="5">
    <location>
        <begin position="99"/>
        <end position="126"/>
    </location>
</feature>
<feature type="transmembrane region" description="Helical" evidence="5">
    <location>
        <begin position="162"/>
        <end position="182"/>
    </location>
</feature>
<evidence type="ECO:0000256" key="4">
    <source>
        <dbReference type="ARBA" id="ARBA00023136"/>
    </source>
</evidence>
<feature type="transmembrane region" description="Helical" evidence="5">
    <location>
        <begin position="132"/>
        <end position="150"/>
    </location>
</feature>
<feature type="transmembrane region" description="Helical" evidence="5">
    <location>
        <begin position="21"/>
        <end position="42"/>
    </location>
</feature>
<protein>
    <submittedName>
        <fullName evidence="6">Divalent metal cation transporter</fullName>
    </submittedName>
</protein>
<name>A0ABD4TK01_9EURY</name>
<keyword evidence="3 5" id="KW-1133">Transmembrane helix</keyword>
<dbReference type="GO" id="GO:0016020">
    <property type="term" value="C:membrane"/>
    <property type="evidence" value="ECO:0007669"/>
    <property type="project" value="UniProtKB-SubCell"/>
</dbReference>
<dbReference type="InterPro" id="IPR001046">
    <property type="entry name" value="NRAMP_fam"/>
</dbReference>
<dbReference type="RefSeq" id="WP_255333204.1">
    <property type="nucleotide sequence ID" value="NZ_VOTZ01000022.1"/>
</dbReference>
<proteinExistence type="predicted"/>
<evidence type="ECO:0000256" key="3">
    <source>
        <dbReference type="ARBA" id="ARBA00022989"/>
    </source>
</evidence>
<sequence>MQIQTSLPALITSFRRQLAERFFFLGPVFILALEVSGESGLVEIINAGLHTGYGLLWVFAVALIYKYAFAYGIARYTLSTGKTIFSGLRSIPGPRNWEVTFITIIYILEMLAYGGFLIIAAHFLYYLLPFEIPIQVIAIATLALILFILWKGSYERLERVIIGMMILLFIGILFSLLALHVPVTEVAAGLIPHLDPHYYIEIMALLGAVGAGLNLLLYSVWLHEKTGGKPCITDLPEKMRIVKTDLLIGFGLIGLMSFVFLAIGAGYSLQSTT</sequence>
<organism evidence="6 7">
    <name type="scientific">Methanocalculus taiwanensis</name>
    <dbReference type="NCBI Taxonomy" id="106207"/>
    <lineage>
        <taxon>Archaea</taxon>
        <taxon>Methanobacteriati</taxon>
        <taxon>Methanobacteriota</taxon>
        <taxon>Stenosarchaea group</taxon>
        <taxon>Methanomicrobia</taxon>
        <taxon>Methanomicrobiales</taxon>
        <taxon>Methanocalculaceae</taxon>
        <taxon>Methanocalculus</taxon>
    </lineage>
</organism>
<gene>
    <name evidence="6" type="ORF">FTO68_09635</name>
</gene>
<keyword evidence="2 5" id="KW-0812">Transmembrane</keyword>
<dbReference type="Pfam" id="PF01566">
    <property type="entry name" value="Nramp"/>
    <property type="match status" value="1"/>
</dbReference>
<dbReference type="AlphaFoldDB" id="A0ABD4TK01"/>
<accession>A0ABD4TK01</accession>
<evidence type="ECO:0000256" key="5">
    <source>
        <dbReference type="SAM" id="Phobius"/>
    </source>
</evidence>
<keyword evidence="7" id="KW-1185">Reference proteome</keyword>
<comment type="caution">
    <text evidence="6">The sequence shown here is derived from an EMBL/GenBank/DDBJ whole genome shotgun (WGS) entry which is preliminary data.</text>
</comment>
<feature type="transmembrane region" description="Helical" evidence="5">
    <location>
        <begin position="54"/>
        <end position="78"/>
    </location>
</feature>
<comment type="subcellular location">
    <subcellularLocation>
        <location evidence="1">Membrane</location>
        <topology evidence="1">Multi-pass membrane protein</topology>
    </subcellularLocation>
</comment>
<dbReference type="Proteomes" id="UP001524383">
    <property type="component" value="Unassembled WGS sequence"/>
</dbReference>
<feature type="transmembrane region" description="Helical" evidence="5">
    <location>
        <begin position="246"/>
        <end position="269"/>
    </location>
</feature>
<evidence type="ECO:0000313" key="6">
    <source>
        <dbReference type="EMBL" id="MCQ1539239.1"/>
    </source>
</evidence>
<reference evidence="6 7" key="1">
    <citation type="submission" date="2019-08" db="EMBL/GenBank/DDBJ databases">
        <authorList>
            <person name="Chen S.-C."/>
            <person name="Lai M.-C."/>
            <person name="You Y.-T."/>
        </authorList>
    </citation>
    <scope>NUCLEOTIDE SEQUENCE [LARGE SCALE GENOMIC DNA]</scope>
    <source>
        <strain evidence="6 7">P2F9704a</strain>
    </source>
</reference>
<evidence type="ECO:0000256" key="1">
    <source>
        <dbReference type="ARBA" id="ARBA00004141"/>
    </source>
</evidence>
<dbReference type="EMBL" id="VOTZ01000022">
    <property type="protein sequence ID" value="MCQ1539239.1"/>
    <property type="molecule type" value="Genomic_DNA"/>
</dbReference>
<evidence type="ECO:0000313" key="7">
    <source>
        <dbReference type="Proteomes" id="UP001524383"/>
    </source>
</evidence>
<evidence type="ECO:0000256" key="2">
    <source>
        <dbReference type="ARBA" id="ARBA00022692"/>
    </source>
</evidence>
<feature type="transmembrane region" description="Helical" evidence="5">
    <location>
        <begin position="202"/>
        <end position="222"/>
    </location>
</feature>
<keyword evidence="4 5" id="KW-0472">Membrane</keyword>
<dbReference type="NCBIfam" id="NF037982">
    <property type="entry name" value="Nramp_1"/>
    <property type="match status" value="1"/>
</dbReference>